<dbReference type="GO" id="GO:0006355">
    <property type="term" value="P:regulation of DNA-templated transcription"/>
    <property type="evidence" value="ECO:0007669"/>
    <property type="project" value="InterPro"/>
</dbReference>
<evidence type="ECO:0000256" key="3">
    <source>
        <dbReference type="ARBA" id="ARBA00023125"/>
    </source>
</evidence>
<evidence type="ECO:0000256" key="7">
    <source>
        <dbReference type="SAM" id="Phobius"/>
    </source>
</evidence>
<gene>
    <name evidence="9" type="ORF">CARUB_v10000489mg</name>
</gene>
<keyword evidence="2" id="KW-0805">Transcription regulation</keyword>
<dbReference type="InterPro" id="IPR036093">
    <property type="entry name" value="NAC_dom_sf"/>
</dbReference>
<dbReference type="eggNOG" id="ENOG502SPZ5">
    <property type="taxonomic scope" value="Eukaryota"/>
</dbReference>
<feature type="compositionally biased region" description="Low complexity" evidence="6">
    <location>
        <begin position="506"/>
        <end position="537"/>
    </location>
</feature>
<proteinExistence type="predicted"/>
<keyword evidence="7" id="KW-1133">Transmembrane helix</keyword>
<dbReference type="Gene3D" id="2.170.150.80">
    <property type="entry name" value="NAC domain"/>
    <property type="match status" value="1"/>
</dbReference>
<reference evidence="10" key="1">
    <citation type="journal article" date="2013" name="Nat. Genet.">
        <title>The Capsella rubella genome and the genomic consequences of rapid mating system evolution.</title>
        <authorList>
            <person name="Slotte T."/>
            <person name="Hazzouri K.M."/>
            <person name="Agren J.A."/>
            <person name="Koenig D."/>
            <person name="Maumus F."/>
            <person name="Guo Y.L."/>
            <person name="Steige K."/>
            <person name="Platts A.E."/>
            <person name="Escobar J.S."/>
            <person name="Newman L.K."/>
            <person name="Wang W."/>
            <person name="Mandakova T."/>
            <person name="Vello E."/>
            <person name="Smith L.M."/>
            <person name="Henz S.R."/>
            <person name="Steffen J."/>
            <person name="Takuno S."/>
            <person name="Brandvain Y."/>
            <person name="Coop G."/>
            <person name="Andolfatto P."/>
            <person name="Hu T.T."/>
            <person name="Blanchette M."/>
            <person name="Clark R.M."/>
            <person name="Quesneville H."/>
            <person name="Nordborg M."/>
            <person name="Gaut B.S."/>
            <person name="Lysak M.A."/>
            <person name="Jenkins J."/>
            <person name="Grimwood J."/>
            <person name="Chapman J."/>
            <person name="Prochnik S."/>
            <person name="Shu S."/>
            <person name="Rokhsar D."/>
            <person name="Schmutz J."/>
            <person name="Weigel D."/>
            <person name="Wright S.I."/>
        </authorList>
    </citation>
    <scope>NUCLEOTIDE SEQUENCE [LARGE SCALE GENOMIC DNA]</scope>
    <source>
        <strain evidence="10">cv. Monte Gargano</strain>
    </source>
</reference>
<keyword evidence="3" id="KW-0238">DNA-binding</keyword>
<dbReference type="Proteomes" id="UP000029121">
    <property type="component" value="Unassembled WGS sequence"/>
</dbReference>
<evidence type="ECO:0000313" key="10">
    <source>
        <dbReference type="Proteomes" id="UP000029121"/>
    </source>
</evidence>
<evidence type="ECO:0000256" key="1">
    <source>
        <dbReference type="ARBA" id="ARBA00004123"/>
    </source>
</evidence>
<keyword evidence="7" id="KW-0472">Membrane</keyword>
<dbReference type="GO" id="GO:0003677">
    <property type="term" value="F:DNA binding"/>
    <property type="evidence" value="ECO:0007669"/>
    <property type="project" value="UniProtKB-KW"/>
</dbReference>
<keyword evidence="4" id="KW-0804">Transcription</keyword>
<feature type="compositionally biased region" description="Basic and acidic residues" evidence="6">
    <location>
        <begin position="538"/>
        <end position="549"/>
    </location>
</feature>
<evidence type="ECO:0000256" key="2">
    <source>
        <dbReference type="ARBA" id="ARBA00023015"/>
    </source>
</evidence>
<comment type="subcellular location">
    <subcellularLocation>
        <location evidence="1">Nucleus</location>
    </subcellularLocation>
</comment>
<feature type="domain" description="NAC" evidence="8">
    <location>
        <begin position="66"/>
        <end position="213"/>
    </location>
</feature>
<dbReference type="PROSITE" id="PS51005">
    <property type="entry name" value="NAC"/>
    <property type="match status" value="1"/>
</dbReference>
<dbReference type="STRING" id="81985.R0GTH7"/>
<feature type="transmembrane region" description="Helical" evidence="7">
    <location>
        <begin position="592"/>
        <end position="612"/>
    </location>
</feature>
<dbReference type="InterPro" id="IPR003441">
    <property type="entry name" value="NAC-dom"/>
</dbReference>
<evidence type="ECO:0000256" key="5">
    <source>
        <dbReference type="ARBA" id="ARBA00023242"/>
    </source>
</evidence>
<organism evidence="9 10">
    <name type="scientific">Capsella rubella</name>
    <dbReference type="NCBI Taxonomy" id="81985"/>
    <lineage>
        <taxon>Eukaryota</taxon>
        <taxon>Viridiplantae</taxon>
        <taxon>Streptophyta</taxon>
        <taxon>Embryophyta</taxon>
        <taxon>Tracheophyta</taxon>
        <taxon>Spermatophyta</taxon>
        <taxon>Magnoliopsida</taxon>
        <taxon>eudicotyledons</taxon>
        <taxon>Gunneridae</taxon>
        <taxon>Pentapetalae</taxon>
        <taxon>rosids</taxon>
        <taxon>malvids</taxon>
        <taxon>Brassicales</taxon>
        <taxon>Brassicaceae</taxon>
        <taxon>Camelineae</taxon>
        <taxon>Capsella</taxon>
    </lineage>
</organism>
<dbReference type="GO" id="GO:0005634">
    <property type="term" value="C:nucleus"/>
    <property type="evidence" value="ECO:0007669"/>
    <property type="project" value="UniProtKB-SubCell"/>
</dbReference>
<keyword evidence="5" id="KW-0539">Nucleus</keyword>
<evidence type="ECO:0000313" key="9">
    <source>
        <dbReference type="EMBL" id="EOA20194.1"/>
    </source>
</evidence>
<dbReference type="Pfam" id="PF02365">
    <property type="entry name" value="NAM"/>
    <property type="match status" value="1"/>
</dbReference>
<name>R0GTH7_9BRAS</name>
<evidence type="ECO:0000256" key="6">
    <source>
        <dbReference type="SAM" id="MobiDB-lite"/>
    </source>
</evidence>
<dbReference type="EMBL" id="KB870810">
    <property type="protein sequence ID" value="EOA20194.1"/>
    <property type="molecule type" value="Genomic_DNA"/>
</dbReference>
<keyword evidence="10" id="KW-1185">Reference proteome</keyword>
<dbReference type="SUPFAM" id="SSF101941">
    <property type="entry name" value="NAC domain"/>
    <property type="match status" value="1"/>
</dbReference>
<dbReference type="AlphaFoldDB" id="R0GTH7"/>
<dbReference type="PANTHER" id="PTHR31989">
    <property type="entry name" value="NAC DOMAIN-CONTAINING PROTEIN 82-RELATED"/>
    <property type="match status" value="1"/>
</dbReference>
<sequence>MLSSPATIITSRKIFSKFCDEYYLPQTNKSYKYLSLRLCFSSPITSPSLYLKKKQSSRKTKNMVKDLIGYRFSPTGEELINDYLKNKNLGKTWLVHEAIGEINILSYIPELLPDLAVIRSKDPEWYFFSPIVYTNSKKKEMKRITGSGYWKTTGKNRIIRDKSGVEIGLKKTLMYYEGKVPNGVWTPWVMHEYHITSLPHLQINYVICQVKYKGEAKDISYGNNLTESSHSLDFDSNTAIAMYTPEPADSYVICNVCGRGGKEVVNISNGDSSSEPSLPSLVSDSNTIRLTCIIPPVMGGSDPNSINNSPYVQLQAPFSLQENDELLSGLPQNLTHTSYGNNMTEPSHSLVFDSNTAMASNRAPEPAVSLVSDMFRYSLLSTYVFTCCLLFFQIQVEQAGGNNFVGMSLDDLIDPNEDLSEWDEYYDPDTFFSDDINNTNTSLQPQAPHLSPSDNEFIDGLMNVCQRQVKDLFTLSMTENRNNHAATKPLSGTIPDYSSDSDSDAESISATSYPSTSSPVDSDGSSNRCLSSCSSTDSCKDPSTGRETRAVLSKQEVKQGTPKAIDVPIMKTEKKGWFITEEAMERNHKMKIIGFILLLALIGMITSALLNVKA</sequence>
<accession>R0GTH7</accession>
<protein>
    <recommendedName>
        <fullName evidence="8">NAC domain-containing protein</fullName>
    </recommendedName>
</protein>
<keyword evidence="7" id="KW-0812">Transmembrane</keyword>
<evidence type="ECO:0000259" key="8">
    <source>
        <dbReference type="PROSITE" id="PS51005"/>
    </source>
</evidence>
<feature type="region of interest" description="Disordered" evidence="6">
    <location>
        <begin position="484"/>
        <end position="559"/>
    </location>
</feature>
<evidence type="ECO:0000256" key="4">
    <source>
        <dbReference type="ARBA" id="ARBA00023163"/>
    </source>
</evidence>